<dbReference type="AlphaFoldDB" id="U5DEV6"/>
<evidence type="ECO:0000313" key="1">
    <source>
        <dbReference type="EMBL" id="ERN39832.1"/>
    </source>
</evidence>
<name>U5DEV6_9CHRO</name>
<reference evidence="1 2" key="1">
    <citation type="submission" date="2013-05" db="EMBL/GenBank/DDBJ databases">
        <title>Draft genome sequence of Rubidibacter lacunae KORDI 51-2.</title>
        <authorList>
            <person name="Choi D.H."/>
            <person name="Noh J.H."/>
            <person name="Kwon K.-K."/>
            <person name="Lee J.-H."/>
            <person name="Ryu J.-Y."/>
        </authorList>
    </citation>
    <scope>NUCLEOTIDE SEQUENCE [LARGE SCALE GENOMIC DNA]</scope>
    <source>
        <strain evidence="1 2">KORDI 51-2</strain>
    </source>
</reference>
<proteinExistence type="predicted"/>
<dbReference type="Proteomes" id="UP000016960">
    <property type="component" value="Unassembled WGS sequence"/>
</dbReference>
<gene>
    <name evidence="1" type="ORF">KR51_00037140</name>
</gene>
<protein>
    <submittedName>
        <fullName evidence="1">Uncharacterized protein</fullName>
    </submittedName>
</protein>
<accession>U5DEV6</accession>
<dbReference type="EMBL" id="ASSJ01000090">
    <property type="protein sequence ID" value="ERN39832.1"/>
    <property type="molecule type" value="Genomic_DNA"/>
</dbReference>
<organism evidence="1 2">
    <name type="scientific">Rubidibacter lacunae KORDI 51-2</name>
    <dbReference type="NCBI Taxonomy" id="582515"/>
    <lineage>
        <taxon>Bacteria</taxon>
        <taxon>Bacillati</taxon>
        <taxon>Cyanobacteriota</taxon>
        <taxon>Cyanophyceae</taxon>
        <taxon>Oscillatoriophycideae</taxon>
        <taxon>Chroococcales</taxon>
        <taxon>Aphanothecaceae</taxon>
        <taxon>Rubidibacter</taxon>
    </lineage>
</organism>
<evidence type="ECO:0000313" key="2">
    <source>
        <dbReference type="Proteomes" id="UP000016960"/>
    </source>
</evidence>
<comment type="caution">
    <text evidence="1">The sequence shown here is derived from an EMBL/GenBank/DDBJ whole genome shotgun (WGS) entry which is preliminary data.</text>
</comment>
<dbReference type="InParanoid" id="U5DEV6"/>
<keyword evidence="2" id="KW-1185">Reference proteome</keyword>
<sequence>MDDATGKLEALSRFGIEHPECFTDCDPLAYTKNLTPWVFMRSVSQPGLKSVSNHKVEIIVIKQKSVITTPLCCGQ</sequence>